<protein>
    <recommendedName>
        <fullName evidence="3">IrrE N-terminal-like domain-containing protein</fullName>
    </recommendedName>
</protein>
<dbReference type="AlphaFoldDB" id="A0A1F5EJE7"/>
<accession>A0A1F5EJE7</accession>
<organism evidence="1 2">
    <name type="scientific">Candidatus Berkelbacteria bacterium RIFCSPHIGHO2_12_FULL_36_9</name>
    <dbReference type="NCBI Taxonomy" id="1797469"/>
    <lineage>
        <taxon>Bacteria</taxon>
        <taxon>Candidatus Berkelbacteria</taxon>
    </lineage>
</organism>
<sequence>MSEFSRPEAQDYLDRKMESKRKIVIPEPKPFFDDGFEGIYDQPEGVVEHNDENKSLKIRYKQVDGSTISRLNALSPSDIDELPQLPSDKEEGAKLRDFLSDGLIEITDLTISRPESRDLVNIRDFLSKEFIILCNTKLEDQKDEKEILSSSASRDLMILVGNPTDLDCLLTLFHEIGHSQQRKGYSEINERYNKKFPLNRQEVAKILENERNAWAFALKSLKPFLGKDDREYALHQTHNDSLQSHSNSLRSMTAPYWAVWLMKYIEEKLKKRK</sequence>
<name>A0A1F5EJE7_9BACT</name>
<gene>
    <name evidence="1" type="ORF">A3F08_00775</name>
</gene>
<evidence type="ECO:0000313" key="2">
    <source>
        <dbReference type="Proteomes" id="UP000176451"/>
    </source>
</evidence>
<comment type="caution">
    <text evidence="1">The sequence shown here is derived from an EMBL/GenBank/DDBJ whole genome shotgun (WGS) entry which is preliminary data.</text>
</comment>
<evidence type="ECO:0008006" key="3">
    <source>
        <dbReference type="Google" id="ProtNLM"/>
    </source>
</evidence>
<dbReference type="Proteomes" id="UP000176451">
    <property type="component" value="Unassembled WGS sequence"/>
</dbReference>
<evidence type="ECO:0000313" key="1">
    <source>
        <dbReference type="EMBL" id="OGD67549.1"/>
    </source>
</evidence>
<proteinExistence type="predicted"/>
<reference evidence="1 2" key="1">
    <citation type="journal article" date="2016" name="Nat. Commun.">
        <title>Thousands of microbial genomes shed light on interconnected biogeochemical processes in an aquifer system.</title>
        <authorList>
            <person name="Anantharaman K."/>
            <person name="Brown C.T."/>
            <person name="Hug L.A."/>
            <person name="Sharon I."/>
            <person name="Castelle C.J."/>
            <person name="Probst A.J."/>
            <person name="Thomas B.C."/>
            <person name="Singh A."/>
            <person name="Wilkins M.J."/>
            <person name="Karaoz U."/>
            <person name="Brodie E.L."/>
            <person name="Williams K.H."/>
            <person name="Hubbard S.S."/>
            <person name="Banfield J.F."/>
        </authorList>
    </citation>
    <scope>NUCLEOTIDE SEQUENCE [LARGE SCALE GENOMIC DNA]</scope>
</reference>
<dbReference type="EMBL" id="MEZV01000013">
    <property type="protein sequence ID" value="OGD67549.1"/>
    <property type="molecule type" value="Genomic_DNA"/>
</dbReference>
<dbReference type="STRING" id="1797469.A3F08_00775"/>